<dbReference type="InterPro" id="IPR029021">
    <property type="entry name" value="Prot-tyrosine_phosphatase-like"/>
</dbReference>
<accession>A0A2A2LXA3</accession>
<dbReference type="SUPFAM" id="SSF52799">
    <property type="entry name" value="(Phosphotyrosine protein) phosphatases II"/>
    <property type="match status" value="1"/>
</dbReference>
<dbReference type="PROSITE" id="PS50054">
    <property type="entry name" value="TYR_PHOSPHATASE_DUAL"/>
    <property type="match status" value="1"/>
</dbReference>
<organism evidence="6 7">
    <name type="scientific">Diploscapter pachys</name>
    <dbReference type="NCBI Taxonomy" id="2018661"/>
    <lineage>
        <taxon>Eukaryota</taxon>
        <taxon>Metazoa</taxon>
        <taxon>Ecdysozoa</taxon>
        <taxon>Nematoda</taxon>
        <taxon>Chromadorea</taxon>
        <taxon>Rhabditida</taxon>
        <taxon>Rhabditina</taxon>
        <taxon>Rhabditomorpha</taxon>
        <taxon>Rhabditoidea</taxon>
        <taxon>Rhabditidae</taxon>
        <taxon>Diploscapter</taxon>
    </lineage>
</organism>
<dbReference type="OrthoDB" id="428974at2759"/>
<dbReference type="GO" id="GO:0004651">
    <property type="term" value="F:polynucleotide 5'-phosphatase activity"/>
    <property type="evidence" value="ECO:0007669"/>
    <property type="project" value="TreeGrafter"/>
</dbReference>
<keyword evidence="2" id="KW-0904">Protein phosphatase</keyword>
<dbReference type="STRING" id="2018661.A0A2A2LXA3"/>
<dbReference type="PANTHER" id="PTHR10367">
    <property type="entry name" value="MRNA-CAPPING ENZYME"/>
    <property type="match status" value="1"/>
</dbReference>
<evidence type="ECO:0000256" key="3">
    <source>
        <dbReference type="SAM" id="MobiDB-lite"/>
    </source>
</evidence>
<dbReference type="Proteomes" id="UP000218231">
    <property type="component" value="Unassembled WGS sequence"/>
</dbReference>
<proteinExistence type="predicted"/>
<evidence type="ECO:0000259" key="4">
    <source>
        <dbReference type="PROSITE" id="PS50054"/>
    </source>
</evidence>
<dbReference type="PROSITE" id="PS50056">
    <property type="entry name" value="TYR_PHOSPHATASE_2"/>
    <property type="match status" value="1"/>
</dbReference>
<gene>
    <name evidence="6" type="ORF">WR25_12197</name>
</gene>
<comment type="caution">
    <text evidence="6">The sequence shown here is derived from an EMBL/GenBank/DDBJ whole genome shotgun (WGS) entry which is preliminary data.</text>
</comment>
<dbReference type="GO" id="GO:0004721">
    <property type="term" value="F:phosphoprotein phosphatase activity"/>
    <property type="evidence" value="ECO:0007669"/>
    <property type="project" value="UniProtKB-KW"/>
</dbReference>
<reference evidence="6 7" key="1">
    <citation type="journal article" date="2017" name="Curr. Biol.">
        <title>Genome architecture and evolution of a unichromosomal asexual nematode.</title>
        <authorList>
            <person name="Fradin H."/>
            <person name="Zegar C."/>
            <person name="Gutwein M."/>
            <person name="Lucas J."/>
            <person name="Kovtun M."/>
            <person name="Corcoran D."/>
            <person name="Baugh L.R."/>
            <person name="Kiontke K."/>
            <person name="Gunsalus K."/>
            <person name="Fitch D.H."/>
            <person name="Piano F."/>
        </authorList>
    </citation>
    <scope>NUCLEOTIDE SEQUENCE [LARGE SCALE GENOMIC DNA]</scope>
    <source>
        <strain evidence="6">PF1309</strain>
    </source>
</reference>
<feature type="compositionally biased region" description="Acidic residues" evidence="3">
    <location>
        <begin position="181"/>
        <end position="195"/>
    </location>
</feature>
<evidence type="ECO:0000313" key="7">
    <source>
        <dbReference type="Proteomes" id="UP000218231"/>
    </source>
</evidence>
<evidence type="ECO:0000256" key="2">
    <source>
        <dbReference type="ARBA" id="ARBA00022912"/>
    </source>
</evidence>
<dbReference type="PANTHER" id="PTHR10367:SF9">
    <property type="entry name" value="DUAL-SPECIFICITY PHOSPHATASE 11 (RNA_RNP COMPLEX 1-INTERACTING)"/>
    <property type="match status" value="1"/>
</dbReference>
<dbReference type="InterPro" id="IPR051029">
    <property type="entry name" value="mRNA_Capping_Enz/RNA_Phosphat"/>
</dbReference>
<dbReference type="PROSITE" id="PS00383">
    <property type="entry name" value="TYR_PHOSPHATASE_1"/>
    <property type="match status" value="1"/>
</dbReference>
<dbReference type="Gene3D" id="3.90.190.10">
    <property type="entry name" value="Protein tyrosine phosphatase superfamily"/>
    <property type="match status" value="1"/>
</dbReference>
<evidence type="ECO:0000313" key="6">
    <source>
        <dbReference type="EMBL" id="PAV90627.1"/>
    </source>
</evidence>
<dbReference type="InterPro" id="IPR000387">
    <property type="entry name" value="Tyr_Pase_dom"/>
</dbReference>
<dbReference type="SMART" id="SM00195">
    <property type="entry name" value="DSPc"/>
    <property type="match status" value="1"/>
</dbReference>
<keyword evidence="1" id="KW-0378">Hydrolase</keyword>
<dbReference type="Pfam" id="PF00782">
    <property type="entry name" value="DSPc"/>
    <property type="match status" value="1"/>
</dbReference>
<dbReference type="EMBL" id="LIAE01006365">
    <property type="protein sequence ID" value="PAV90627.1"/>
    <property type="molecule type" value="Genomic_DNA"/>
</dbReference>
<dbReference type="AlphaFoldDB" id="A0A2A2LXA3"/>
<protein>
    <submittedName>
        <fullName evidence="6">Uncharacterized protein</fullName>
    </submittedName>
</protein>
<feature type="domain" description="Tyrosine specific protein phosphatases" evidence="5">
    <location>
        <begin position="98"/>
        <end position="167"/>
    </location>
</feature>
<feature type="compositionally biased region" description="Basic and acidic residues" evidence="3">
    <location>
        <begin position="196"/>
        <end position="211"/>
    </location>
</feature>
<feature type="domain" description="Tyrosine-protein phosphatase" evidence="4">
    <location>
        <begin position="18"/>
        <end position="178"/>
    </location>
</feature>
<name>A0A2A2LXA3_9BILA</name>
<evidence type="ECO:0000256" key="1">
    <source>
        <dbReference type="ARBA" id="ARBA00022801"/>
    </source>
</evidence>
<dbReference type="InterPro" id="IPR000340">
    <property type="entry name" value="Dual-sp_phosphatase_cat-dom"/>
</dbReference>
<feature type="region of interest" description="Disordered" evidence="3">
    <location>
        <begin position="181"/>
        <end position="245"/>
    </location>
</feature>
<dbReference type="InterPro" id="IPR020422">
    <property type="entry name" value="TYR_PHOSPHATASE_DUAL_dom"/>
</dbReference>
<keyword evidence="7" id="KW-1185">Reference proteome</keyword>
<dbReference type="InterPro" id="IPR016130">
    <property type="entry name" value="Tyr_Pase_AS"/>
</dbReference>
<sequence length="245" mass="27741">MNYDGVGCDMEGTRFLPFKTPLDRSFFVGKPNIHEDEHFDVDSLIRLARENGKRIGLVIDLTNTSRYYDKTDWEKHDVQYVKLNCPGHEVDGRDDIVEKFNTIVEDFVTNSENDGKLIGVHCTHGLNRTGYLICRYLIDKLNWTAAAAISAFEVARKHPIERAAYKAKLYEAEAKLGELELVDEVEGDEEEESEKSEEKSGNRDKSGKESAEAGNASEGKKEEKKYSSPNLSNKTPTHIKFDNSD</sequence>
<evidence type="ECO:0000259" key="5">
    <source>
        <dbReference type="PROSITE" id="PS50056"/>
    </source>
</evidence>